<dbReference type="Pfam" id="PF03435">
    <property type="entry name" value="Sacchrp_dh_NADP"/>
    <property type="match status" value="1"/>
</dbReference>
<dbReference type="InterPro" id="IPR036291">
    <property type="entry name" value="NAD(P)-bd_dom_sf"/>
</dbReference>
<dbReference type="AlphaFoldDB" id="A0A2N3WS65"/>
<dbReference type="OrthoDB" id="4369409at2"/>
<evidence type="ECO:0000259" key="1">
    <source>
        <dbReference type="Pfam" id="PF03435"/>
    </source>
</evidence>
<dbReference type="SUPFAM" id="SSF51735">
    <property type="entry name" value="NAD(P)-binding Rossmann-fold domains"/>
    <property type="match status" value="1"/>
</dbReference>
<proteinExistence type="predicted"/>
<dbReference type="PANTHER" id="PTHR43781">
    <property type="entry name" value="SACCHAROPINE DEHYDROGENASE"/>
    <property type="match status" value="1"/>
</dbReference>
<dbReference type="Proteomes" id="UP000550260">
    <property type="component" value="Unassembled WGS sequence"/>
</dbReference>
<dbReference type="InterPro" id="IPR005097">
    <property type="entry name" value="Sacchrp_dh_NADP-bd"/>
</dbReference>
<gene>
    <name evidence="3" type="ORF">ATK30_7684</name>
    <name evidence="2" type="ORF">H5411_41160</name>
</gene>
<sequence>MTGRIVVFGATGYTGGLVLESLVRRGVRPVLAGRNRAALEVLASDHGDLEIAVADVNDPASLRSLAGPGDVLIATVGPFDRIGHAAAQAAAEAGAHYLDSTGEVGFVRTVRERHHERAVETGAAMVPAFGYDYVPGILAGALAAQEAGEGVRSLEIGYFATGPFYRGLSQGTRTTMRDGLTLPSLRWRGRRLVEERTGSRVRAFPVRGRSKSAFLVSGTEVLFLPRNFPSLDEVTVYNGWFPALSRAMPAISALATVAGPLVRAVSGPMTGPPGGPDAAARAKTGAQVVAVADSRVEVRLEGPNAYTLTGELLAWAALRLSTEGPSKPGVVGPVDAFGLEPLRDGCAELGLVRQKP</sequence>
<feature type="domain" description="Saccharopine dehydrogenase NADP binding" evidence="1">
    <location>
        <begin position="5"/>
        <end position="104"/>
    </location>
</feature>
<accession>A0A8E2B8Y7</accession>
<keyword evidence="4" id="KW-1185">Reference proteome</keyword>
<dbReference type="RefSeq" id="WP_101439539.1">
    <property type="nucleotide sequence ID" value="NZ_JACJHR010000108.1"/>
</dbReference>
<dbReference type="EMBL" id="JACJHR010000108">
    <property type="protein sequence ID" value="MBB2505516.1"/>
    <property type="molecule type" value="Genomic_DNA"/>
</dbReference>
<dbReference type="PANTHER" id="PTHR43781:SF1">
    <property type="entry name" value="SACCHAROPINE DEHYDROGENASE"/>
    <property type="match status" value="1"/>
</dbReference>
<dbReference type="Proteomes" id="UP000233750">
    <property type="component" value="Unassembled WGS sequence"/>
</dbReference>
<comment type="caution">
    <text evidence="3">The sequence shown here is derived from an EMBL/GenBank/DDBJ whole genome shotgun (WGS) entry which is preliminary data.</text>
</comment>
<dbReference type="Gene3D" id="3.40.50.720">
    <property type="entry name" value="NAD(P)-binding Rossmann-like Domain"/>
    <property type="match status" value="1"/>
</dbReference>
<evidence type="ECO:0000313" key="5">
    <source>
        <dbReference type="Proteomes" id="UP000550260"/>
    </source>
</evidence>
<accession>A0A2N3WS65</accession>
<organism evidence="3 4">
    <name type="scientific">Amycolatopsis echigonensis</name>
    <dbReference type="NCBI Taxonomy" id="2576905"/>
    <lineage>
        <taxon>Bacteria</taxon>
        <taxon>Bacillati</taxon>
        <taxon>Actinomycetota</taxon>
        <taxon>Actinomycetes</taxon>
        <taxon>Pseudonocardiales</taxon>
        <taxon>Pseudonocardiaceae</taxon>
        <taxon>Amycolatopsis</taxon>
    </lineage>
</organism>
<evidence type="ECO:0000313" key="2">
    <source>
        <dbReference type="EMBL" id="MBB2505516.1"/>
    </source>
</evidence>
<reference evidence="3 4" key="1">
    <citation type="submission" date="2017-12" db="EMBL/GenBank/DDBJ databases">
        <title>Sequencing the genomes of 1000 Actinobacteria strains.</title>
        <authorList>
            <person name="Klenk H.-P."/>
        </authorList>
    </citation>
    <scope>NUCLEOTIDE SEQUENCE [LARGE SCALE GENOMIC DNA]</scope>
    <source>
        <strain evidence="3 4">DSM 45165</strain>
    </source>
</reference>
<evidence type="ECO:0000313" key="3">
    <source>
        <dbReference type="EMBL" id="PKV96724.1"/>
    </source>
</evidence>
<protein>
    <submittedName>
        <fullName evidence="2">Saccharopine dehydrogenase NADP-binding domain-containing protein</fullName>
    </submittedName>
    <submittedName>
        <fullName evidence="3">Short subunit dehydrogenase-like uncharacterized protein</fullName>
    </submittedName>
</protein>
<reference evidence="2 5" key="2">
    <citation type="submission" date="2020-08" db="EMBL/GenBank/DDBJ databases">
        <title>Amycolatopsis echigonensis JCM 21831.</title>
        <authorList>
            <person name="Tedsree N."/>
            <person name="Kuncharoen N."/>
            <person name="Likhitwitayawuid K."/>
            <person name="Tanasupawat S."/>
        </authorList>
    </citation>
    <scope>NUCLEOTIDE SEQUENCE [LARGE SCALE GENOMIC DNA]</scope>
    <source>
        <strain evidence="2 5">JCM 21831</strain>
    </source>
</reference>
<evidence type="ECO:0000313" key="4">
    <source>
        <dbReference type="Proteomes" id="UP000233750"/>
    </source>
</evidence>
<dbReference type="EMBL" id="PJMY01000003">
    <property type="protein sequence ID" value="PKV96724.1"/>
    <property type="molecule type" value="Genomic_DNA"/>
</dbReference>
<name>A0A2N3WS65_9PSEU</name>